<dbReference type="OrthoDB" id="9813151at2"/>
<dbReference type="InterPro" id="IPR005467">
    <property type="entry name" value="His_kinase_dom"/>
</dbReference>
<evidence type="ECO:0000256" key="5">
    <source>
        <dbReference type="ARBA" id="ARBA00022679"/>
    </source>
</evidence>
<feature type="transmembrane region" description="Helical" evidence="10">
    <location>
        <begin position="6"/>
        <end position="29"/>
    </location>
</feature>
<dbReference type="EC" id="2.7.13.3" evidence="3"/>
<keyword evidence="13" id="KW-1185">Reference proteome</keyword>
<organism evidence="12 13">
    <name type="scientific">Labedella populi</name>
    <dbReference type="NCBI Taxonomy" id="2498850"/>
    <lineage>
        <taxon>Bacteria</taxon>
        <taxon>Bacillati</taxon>
        <taxon>Actinomycetota</taxon>
        <taxon>Actinomycetes</taxon>
        <taxon>Micrococcales</taxon>
        <taxon>Microbacteriaceae</taxon>
        <taxon>Labedella</taxon>
    </lineage>
</organism>
<evidence type="ECO:0000313" key="12">
    <source>
        <dbReference type="EMBL" id="RWZ64485.1"/>
    </source>
</evidence>
<evidence type="ECO:0000256" key="2">
    <source>
        <dbReference type="ARBA" id="ARBA00004236"/>
    </source>
</evidence>
<accession>A0A3S3ZQK4</accession>
<evidence type="ECO:0000256" key="9">
    <source>
        <dbReference type="SAM" id="MobiDB-lite"/>
    </source>
</evidence>
<dbReference type="EMBL" id="RZNC01000002">
    <property type="protein sequence ID" value="RWZ64485.1"/>
    <property type="molecule type" value="Genomic_DNA"/>
</dbReference>
<dbReference type="SMART" id="SM00387">
    <property type="entry name" value="HATPase_c"/>
    <property type="match status" value="1"/>
</dbReference>
<keyword evidence="6 12" id="KW-0418">Kinase</keyword>
<reference evidence="12 13" key="1">
    <citation type="submission" date="2018-12" db="EMBL/GenBank/DDBJ databases">
        <authorList>
            <person name="Li F."/>
        </authorList>
    </citation>
    <scope>NUCLEOTIDE SEQUENCE [LARGE SCALE GENOMIC DNA]</scope>
    <source>
        <strain evidence="12 13">8H24J-4-2</strain>
    </source>
</reference>
<dbReference type="Proteomes" id="UP000288603">
    <property type="component" value="Unassembled WGS sequence"/>
</dbReference>
<evidence type="ECO:0000256" key="8">
    <source>
        <dbReference type="ARBA" id="ARBA00039401"/>
    </source>
</evidence>
<dbReference type="FunFam" id="3.30.565.10:FF:000006">
    <property type="entry name" value="Sensor histidine kinase WalK"/>
    <property type="match status" value="1"/>
</dbReference>
<name>A0A3S3ZQK4_9MICO</name>
<dbReference type="GO" id="GO:0016036">
    <property type="term" value="P:cellular response to phosphate starvation"/>
    <property type="evidence" value="ECO:0007669"/>
    <property type="project" value="TreeGrafter"/>
</dbReference>
<dbReference type="SUPFAM" id="SSF55874">
    <property type="entry name" value="ATPase domain of HSP90 chaperone/DNA topoisomerase II/histidine kinase"/>
    <property type="match status" value="1"/>
</dbReference>
<feature type="region of interest" description="Disordered" evidence="9">
    <location>
        <begin position="369"/>
        <end position="389"/>
    </location>
</feature>
<dbReference type="Gene3D" id="3.30.565.10">
    <property type="entry name" value="Histidine kinase-like ATPase, C-terminal domain"/>
    <property type="match status" value="1"/>
</dbReference>
<evidence type="ECO:0000256" key="7">
    <source>
        <dbReference type="ARBA" id="ARBA00023012"/>
    </source>
</evidence>
<comment type="subcellular location">
    <subcellularLocation>
        <location evidence="2">Cell membrane</location>
    </subcellularLocation>
</comment>
<evidence type="ECO:0000313" key="13">
    <source>
        <dbReference type="Proteomes" id="UP000288603"/>
    </source>
</evidence>
<dbReference type="InterPro" id="IPR036097">
    <property type="entry name" value="HisK_dim/P_sf"/>
</dbReference>
<evidence type="ECO:0000256" key="6">
    <source>
        <dbReference type="ARBA" id="ARBA00022777"/>
    </source>
</evidence>
<dbReference type="GO" id="GO:0000155">
    <property type="term" value="F:phosphorelay sensor kinase activity"/>
    <property type="evidence" value="ECO:0007669"/>
    <property type="project" value="InterPro"/>
</dbReference>
<keyword evidence="10" id="KW-1133">Transmembrane helix</keyword>
<gene>
    <name evidence="12" type="ORF">ELQ92_06910</name>
</gene>
<proteinExistence type="predicted"/>
<keyword evidence="10" id="KW-0812">Transmembrane</keyword>
<dbReference type="CDD" id="cd00082">
    <property type="entry name" value="HisKA"/>
    <property type="match status" value="1"/>
</dbReference>
<evidence type="ECO:0000259" key="11">
    <source>
        <dbReference type="PROSITE" id="PS50109"/>
    </source>
</evidence>
<sequence>MESPWVVLAAVALGALMGAAFTSFVYLAFRRSERVANVASPKVPDGVDQILDALESAGIVLDPSANVVKASPGAVAMGLVRGGVLVHEEIDRLAISVRSTGERAVVELELGKGRFGEANATIRVRAARLGTRFILVLAEDITEAKRLDEVRRDFIANISHELKTPIGAVGLLAEALQSAADDPDQVRRFATKMSAEAARLAKITAEIIELSRLQAADALARPELIDVDHILAAAIDQSRVLAESSGIELVGARAKGLAVYGDEPLLIVAVHNLITNAIAYSSPGGRVGVGARGVDGAVEIAVTDQGIGIADEDKERVFERFFRVDEARSRRTGGTGLGLAIVKHTVQNHGGEVKVWSQLGRGSTFTIRLPQAPQEPTVSGGRSKRKVSR</sequence>
<dbReference type="InterPro" id="IPR050351">
    <property type="entry name" value="BphY/WalK/GraS-like"/>
</dbReference>
<keyword evidence="4" id="KW-0597">Phosphoprotein</keyword>
<evidence type="ECO:0000256" key="1">
    <source>
        <dbReference type="ARBA" id="ARBA00000085"/>
    </source>
</evidence>
<dbReference type="PRINTS" id="PR00344">
    <property type="entry name" value="BCTRLSENSOR"/>
</dbReference>
<evidence type="ECO:0000256" key="4">
    <source>
        <dbReference type="ARBA" id="ARBA00022553"/>
    </source>
</evidence>
<dbReference type="SUPFAM" id="SSF47384">
    <property type="entry name" value="Homodimeric domain of signal transducing histidine kinase"/>
    <property type="match status" value="1"/>
</dbReference>
<dbReference type="PROSITE" id="PS50109">
    <property type="entry name" value="HIS_KIN"/>
    <property type="match status" value="1"/>
</dbReference>
<dbReference type="RefSeq" id="WP_128498265.1">
    <property type="nucleotide sequence ID" value="NZ_RZNC01000002.1"/>
</dbReference>
<feature type="domain" description="Histidine kinase" evidence="11">
    <location>
        <begin position="157"/>
        <end position="373"/>
    </location>
</feature>
<dbReference type="InterPro" id="IPR036890">
    <property type="entry name" value="HATPase_C_sf"/>
</dbReference>
<dbReference type="SMART" id="SM00388">
    <property type="entry name" value="HisKA"/>
    <property type="match status" value="1"/>
</dbReference>
<keyword evidence="7" id="KW-0902">Two-component regulatory system</keyword>
<dbReference type="GO" id="GO:0004721">
    <property type="term" value="F:phosphoprotein phosphatase activity"/>
    <property type="evidence" value="ECO:0007669"/>
    <property type="project" value="TreeGrafter"/>
</dbReference>
<dbReference type="PANTHER" id="PTHR45453:SF1">
    <property type="entry name" value="PHOSPHATE REGULON SENSOR PROTEIN PHOR"/>
    <property type="match status" value="1"/>
</dbReference>
<dbReference type="PANTHER" id="PTHR45453">
    <property type="entry name" value="PHOSPHATE REGULON SENSOR PROTEIN PHOR"/>
    <property type="match status" value="1"/>
</dbReference>
<dbReference type="InterPro" id="IPR003594">
    <property type="entry name" value="HATPase_dom"/>
</dbReference>
<dbReference type="AlphaFoldDB" id="A0A3S3ZQK4"/>
<dbReference type="Pfam" id="PF02518">
    <property type="entry name" value="HATPase_c"/>
    <property type="match status" value="1"/>
</dbReference>
<keyword evidence="10" id="KW-0472">Membrane</keyword>
<comment type="caution">
    <text evidence="12">The sequence shown here is derived from an EMBL/GenBank/DDBJ whole genome shotgun (WGS) entry which is preliminary data.</text>
</comment>
<dbReference type="InterPro" id="IPR003661">
    <property type="entry name" value="HisK_dim/P_dom"/>
</dbReference>
<dbReference type="CDD" id="cd00075">
    <property type="entry name" value="HATPase"/>
    <property type="match status" value="1"/>
</dbReference>
<protein>
    <recommendedName>
        <fullName evidence="8">Sensor-like histidine kinase SenX3</fullName>
        <ecNumber evidence="3">2.7.13.3</ecNumber>
    </recommendedName>
</protein>
<keyword evidence="5" id="KW-0808">Transferase</keyword>
<dbReference type="Pfam" id="PF00512">
    <property type="entry name" value="HisKA"/>
    <property type="match status" value="1"/>
</dbReference>
<dbReference type="InterPro" id="IPR004358">
    <property type="entry name" value="Sig_transdc_His_kin-like_C"/>
</dbReference>
<comment type="catalytic activity">
    <reaction evidence="1">
        <text>ATP + protein L-histidine = ADP + protein N-phospho-L-histidine.</text>
        <dbReference type="EC" id="2.7.13.3"/>
    </reaction>
</comment>
<dbReference type="GO" id="GO:0005886">
    <property type="term" value="C:plasma membrane"/>
    <property type="evidence" value="ECO:0007669"/>
    <property type="project" value="UniProtKB-SubCell"/>
</dbReference>
<dbReference type="Gene3D" id="1.10.287.130">
    <property type="match status" value="1"/>
</dbReference>
<evidence type="ECO:0000256" key="10">
    <source>
        <dbReference type="SAM" id="Phobius"/>
    </source>
</evidence>
<evidence type="ECO:0000256" key="3">
    <source>
        <dbReference type="ARBA" id="ARBA00012438"/>
    </source>
</evidence>